<reference evidence="3" key="1">
    <citation type="submission" date="2017-03" db="EMBL/GenBank/DDBJ databases">
        <authorList>
            <person name="Sharma R."/>
            <person name="Thines M."/>
        </authorList>
    </citation>
    <scope>NUCLEOTIDE SEQUENCE [LARGE SCALE GENOMIC DNA]</scope>
</reference>
<evidence type="ECO:0000313" key="3">
    <source>
        <dbReference type="Proteomes" id="UP000192927"/>
    </source>
</evidence>
<dbReference type="AlphaFoldDB" id="A0A1W5CTE3"/>
<dbReference type="EMBL" id="FWEW01000222">
    <property type="protein sequence ID" value="SLM34118.1"/>
    <property type="molecule type" value="Genomic_DNA"/>
</dbReference>
<evidence type="ECO:0000313" key="2">
    <source>
        <dbReference type="EMBL" id="SLM34118.1"/>
    </source>
</evidence>
<proteinExistence type="predicted"/>
<dbReference type="Proteomes" id="UP000192927">
    <property type="component" value="Unassembled WGS sequence"/>
</dbReference>
<protein>
    <submittedName>
        <fullName evidence="2">Uncharacterized protein</fullName>
    </submittedName>
</protein>
<keyword evidence="3" id="KW-1185">Reference proteome</keyword>
<accession>A0A1W5CTE3</accession>
<organism evidence="2 3">
    <name type="scientific">Lasallia pustulata</name>
    <dbReference type="NCBI Taxonomy" id="136370"/>
    <lineage>
        <taxon>Eukaryota</taxon>
        <taxon>Fungi</taxon>
        <taxon>Dikarya</taxon>
        <taxon>Ascomycota</taxon>
        <taxon>Pezizomycotina</taxon>
        <taxon>Lecanoromycetes</taxon>
        <taxon>OSLEUM clade</taxon>
        <taxon>Umbilicariomycetidae</taxon>
        <taxon>Umbilicariales</taxon>
        <taxon>Umbilicariaceae</taxon>
        <taxon>Lasallia</taxon>
    </lineage>
</organism>
<name>A0A1W5CTE3_9LECA</name>
<feature type="region of interest" description="Disordered" evidence="1">
    <location>
        <begin position="80"/>
        <end position="103"/>
    </location>
</feature>
<evidence type="ECO:0000256" key="1">
    <source>
        <dbReference type="SAM" id="MobiDB-lite"/>
    </source>
</evidence>
<sequence>MLGLAFSLEYHTPRILESKVSARAKGLDQDADQDSVRSGSTVKGDANFTPEYAFYRKRLSINIQHKWLKHLNHLHGSSVKPEDTIGPAQIHDDHTETSSSMGRQHVQDAVSSENTILIVEKTLLDGSPIFQAEAQWKQLWSDSEIPLSPISTRDSTAALELLQAIVRFSFNKISDWRGYIKVMGSHISRLEEQIYDKPEDDSKAKELWSTSKQLLEMEKLLISQTFLIKVVQDTFISPATAGPDTVEKDWLKDLWTDLEELRNNIQEDLIKAVTQMVDLVRTSSCVKAWD</sequence>